<gene>
    <name evidence="1" type="ORF">UFOVP1233_32</name>
</gene>
<protein>
    <submittedName>
        <fullName evidence="1">Uncharacterized protein</fullName>
    </submittedName>
</protein>
<accession>A0A6J5R5X6</accession>
<dbReference type="EMBL" id="LR797187">
    <property type="protein sequence ID" value="CAB4192379.1"/>
    <property type="molecule type" value="Genomic_DNA"/>
</dbReference>
<evidence type="ECO:0000313" key="1">
    <source>
        <dbReference type="EMBL" id="CAB4192379.1"/>
    </source>
</evidence>
<name>A0A6J5R5X6_9CAUD</name>
<reference evidence="1" key="1">
    <citation type="submission" date="2020-05" db="EMBL/GenBank/DDBJ databases">
        <authorList>
            <person name="Chiriac C."/>
            <person name="Salcher M."/>
            <person name="Ghai R."/>
            <person name="Kavagutti S V."/>
        </authorList>
    </citation>
    <scope>NUCLEOTIDE SEQUENCE</scope>
</reference>
<organism evidence="1">
    <name type="scientific">uncultured Caudovirales phage</name>
    <dbReference type="NCBI Taxonomy" id="2100421"/>
    <lineage>
        <taxon>Viruses</taxon>
        <taxon>Duplodnaviria</taxon>
        <taxon>Heunggongvirae</taxon>
        <taxon>Uroviricota</taxon>
        <taxon>Caudoviricetes</taxon>
        <taxon>Peduoviridae</taxon>
        <taxon>Maltschvirus</taxon>
        <taxon>Maltschvirus maltsch</taxon>
    </lineage>
</organism>
<proteinExistence type="predicted"/>
<sequence length="89" mass="9894">MTTPRKSPATEATITVASRPITLRRPVRADFAKRLAENHARLTALNTAGKSQKDAAEAMGISVPLLRTWLDVLNLKWTNIQPRAPYSLR</sequence>